<reference evidence="1 2" key="1">
    <citation type="journal article" date="2022" name="Int. J. Syst. Evol. Microbiol.">
        <title>Miniphocaeibacter halophilus sp. nov., an ammonium-tolerant acetate-producing bacterium isolated from a biogas system.</title>
        <authorList>
            <person name="Schnurer A."/>
            <person name="Singh A."/>
            <person name="Bi S."/>
            <person name="Qiao W."/>
            <person name="Westerholm M."/>
        </authorList>
    </citation>
    <scope>NUCLEOTIDE SEQUENCE [LARGE SCALE GENOMIC DNA]</scope>
    <source>
        <strain evidence="1 2">AMB_01</strain>
    </source>
</reference>
<evidence type="ECO:0000313" key="1">
    <source>
        <dbReference type="EMBL" id="QQK07386.1"/>
    </source>
</evidence>
<proteinExistence type="predicted"/>
<evidence type="ECO:0000313" key="2">
    <source>
        <dbReference type="Proteomes" id="UP000595814"/>
    </source>
</evidence>
<name>A0AC61MPG0_9FIRM</name>
<protein>
    <submittedName>
        <fullName evidence="1">CarD family transcriptional regulator</fullName>
    </submittedName>
</protein>
<sequence length="159" mass="18274">MFDIGDKIVYPMHGAGVIIEKEKKDILGIEKEYFILKMPVGDMKISIPIDKINEVGIRNIVDNDVVEDIFEILSEDQGEIISNWNQRYKDNLEKLRTGDLYEISKVFRDLYILDSEKGLSMAEKKILNTSKKMLISEISVVEDELASEVEYKIISSIKL</sequence>
<organism evidence="1 2">
    <name type="scientific">Miniphocaeibacter halophilus</name>
    <dbReference type="NCBI Taxonomy" id="2931922"/>
    <lineage>
        <taxon>Bacteria</taxon>
        <taxon>Bacillati</taxon>
        <taxon>Bacillota</taxon>
        <taxon>Tissierellia</taxon>
        <taxon>Tissierellales</taxon>
        <taxon>Peptoniphilaceae</taxon>
        <taxon>Miniphocaeibacter</taxon>
    </lineage>
</organism>
<accession>A0AC61MPG0</accession>
<dbReference type="EMBL" id="CP066744">
    <property type="protein sequence ID" value="QQK07386.1"/>
    <property type="molecule type" value="Genomic_DNA"/>
</dbReference>
<keyword evidence="2" id="KW-1185">Reference proteome</keyword>
<gene>
    <name evidence="1" type="ORF">JFY71_08700</name>
</gene>
<dbReference type="Proteomes" id="UP000595814">
    <property type="component" value="Chromosome"/>
</dbReference>